<keyword evidence="2" id="KW-1185">Reference proteome</keyword>
<proteinExistence type="predicted"/>
<evidence type="ECO:0000313" key="1">
    <source>
        <dbReference type="EMBL" id="PZM17157.1"/>
    </source>
</evidence>
<accession>A0A2W4CX16</accession>
<name>A0A2W4CX16_9HYPH</name>
<protein>
    <submittedName>
        <fullName evidence="1">Uncharacterized protein</fullName>
    </submittedName>
</protein>
<dbReference type="RefSeq" id="WP_111158485.1">
    <property type="nucleotide sequence ID" value="NZ_PCDP01000001.1"/>
</dbReference>
<evidence type="ECO:0000313" key="2">
    <source>
        <dbReference type="Proteomes" id="UP000248925"/>
    </source>
</evidence>
<gene>
    <name evidence="1" type="ORF">CPY51_02720</name>
</gene>
<dbReference type="Proteomes" id="UP000248925">
    <property type="component" value="Unassembled WGS sequence"/>
</dbReference>
<dbReference type="AlphaFoldDB" id="A0A2W4CX16"/>
<reference evidence="1 2" key="1">
    <citation type="journal article" date="2018" name="Sci. Rep.">
        <title>Rhizobium tumorigenes sp. nov., a novel plant tumorigenic bacterium isolated from cane gall tumors on thornless blackberry.</title>
        <authorList>
            <person name="Kuzmanovi N."/>
            <person name="Smalla K."/>
            <person name="Gronow S."/>
            <person name="PuBawska J."/>
        </authorList>
    </citation>
    <scope>NUCLEOTIDE SEQUENCE [LARGE SCALE GENOMIC DNA]</scope>
    <source>
        <strain evidence="1 2">CCBAU 85046</strain>
    </source>
</reference>
<organism evidence="1 2">
    <name type="scientific">Rhizobium tubonense</name>
    <dbReference type="NCBI Taxonomy" id="484088"/>
    <lineage>
        <taxon>Bacteria</taxon>
        <taxon>Pseudomonadati</taxon>
        <taxon>Pseudomonadota</taxon>
        <taxon>Alphaproteobacteria</taxon>
        <taxon>Hyphomicrobiales</taxon>
        <taxon>Rhizobiaceae</taxon>
        <taxon>Rhizobium/Agrobacterium group</taxon>
        <taxon>Rhizobium</taxon>
    </lineage>
</organism>
<comment type="caution">
    <text evidence="1">The sequence shown here is derived from an EMBL/GenBank/DDBJ whole genome shotgun (WGS) entry which is preliminary data.</text>
</comment>
<sequence>MTFFFKRKPVVVAAVVKKPEISIARVAHMKARAEIKREDADTTGELRRTRQTFENNRLI</sequence>
<dbReference type="EMBL" id="PCDP01000001">
    <property type="protein sequence ID" value="PZM17157.1"/>
    <property type="molecule type" value="Genomic_DNA"/>
</dbReference>